<dbReference type="InterPro" id="IPR041657">
    <property type="entry name" value="HTH_17"/>
</dbReference>
<keyword evidence="3" id="KW-0540">Nuclease</keyword>
<dbReference type="EMBL" id="FNTV01000001">
    <property type="protein sequence ID" value="SEE70249.1"/>
    <property type="molecule type" value="Genomic_DNA"/>
</dbReference>
<organism evidence="3 4">
    <name type="scientific">Arthrobacter alpinus</name>
    <dbReference type="NCBI Taxonomy" id="656366"/>
    <lineage>
        <taxon>Bacteria</taxon>
        <taxon>Bacillati</taxon>
        <taxon>Actinomycetota</taxon>
        <taxon>Actinomycetes</taxon>
        <taxon>Micrococcales</taxon>
        <taxon>Micrococcaceae</taxon>
        <taxon>Arthrobacter</taxon>
    </lineage>
</organism>
<feature type="domain" description="Helix-turn-helix" evidence="1">
    <location>
        <begin position="10"/>
        <end position="61"/>
    </location>
</feature>
<keyword evidence="3" id="KW-0378">Hydrolase</keyword>
<protein>
    <submittedName>
        <fullName evidence="3">Putative restriction endonuclease</fullName>
    </submittedName>
</protein>
<dbReference type="Pfam" id="PF13391">
    <property type="entry name" value="HNH_2"/>
    <property type="match status" value="1"/>
</dbReference>
<dbReference type="RefSeq" id="WP_083360731.1">
    <property type="nucleotide sequence ID" value="NZ_FNTV01000001.1"/>
</dbReference>
<evidence type="ECO:0000313" key="3">
    <source>
        <dbReference type="EMBL" id="SEE70249.1"/>
    </source>
</evidence>
<dbReference type="AlphaFoldDB" id="A0A1H5KZG1"/>
<proteinExistence type="predicted"/>
<accession>A0A1H5KZG1</accession>
<name>A0A1H5KZG1_9MICC</name>
<dbReference type="Proteomes" id="UP000182725">
    <property type="component" value="Unassembled WGS sequence"/>
</dbReference>
<reference evidence="3 4" key="1">
    <citation type="submission" date="2016-10" db="EMBL/GenBank/DDBJ databases">
        <authorList>
            <person name="de Groot N.N."/>
        </authorList>
    </citation>
    <scope>NUCLEOTIDE SEQUENCE [LARGE SCALE GENOMIC DNA]</scope>
    <source>
        <strain evidence="3 4">DSM 22274</strain>
    </source>
</reference>
<evidence type="ECO:0000259" key="1">
    <source>
        <dbReference type="Pfam" id="PF12728"/>
    </source>
</evidence>
<dbReference type="Pfam" id="PF12728">
    <property type="entry name" value="HTH_17"/>
    <property type="match status" value="1"/>
</dbReference>
<dbReference type="InterPro" id="IPR003615">
    <property type="entry name" value="HNH_nuc"/>
</dbReference>
<feature type="domain" description="HNH nuclease" evidence="2">
    <location>
        <begin position="259"/>
        <end position="308"/>
    </location>
</feature>
<evidence type="ECO:0000259" key="2">
    <source>
        <dbReference type="Pfam" id="PF13391"/>
    </source>
</evidence>
<evidence type="ECO:0000313" key="4">
    <source>
        <dbReference type="Proteomes" id="UP000182725"/>
    </source>
</evidence>
<keyword evidence="3" id="KW-0255">Endonuclease</keyword>
<gene>
    <name evidence="3" type="ORF">SAMN04489740_2239</name>
</gene>
<sequence>MARPELEDDYSVGNAALFLHVSERTISDYILDGRLPNAYVDSTSGRRHRIPFSDLKNLKQSGSKSLDERVREAAITWLEQRTSDGAEALHTSDLDDFQFEGKPFRLKDITKGIRKPKNLDAALSITTVYREPGKERPYRDEVGPDGLLRYKWEGEDPDLYTNRGLRRAMELRLPIIWFFGVGQSQFQAIFPVYLVAEEPEKRQFVVDIDAANNPAVFNAPGVGMESISIPKGYSNRVARVRLHQRVFRSSVLRAYESRCAVCNLKHAVLLDAAHIIPDRDEEGIASVENGLALCKIHHAAFDANILGISPDLQVHIREDILEEVDGPMLKHGLQERHRQGLMSIPKKRAEMPNKDFLARSYDEFLKK</sequence>
<dbReference type="GO" id="GO:0004519">
    <property type="term" value="F:endonuclease activity"/>
    <property type="evidence" value="ECO:0007669"/>
    <property type="project" value="UniProtKB-KW"/>
</dbReference>